<keyword evidence="1" id="KW-1133">Transmembrane helix</keyword>
<dbReference type="InterPro" id="IPR025918">
    <property type="entry name" value="YIEGIA"/>
</dbReference>
<evidence type="ECO:0000256" key="1">
    <source>
        <dbReference type="SAM" id="Phobius"/>
    </source>
</evidence>
<gene>
    <name evidence="2" type="ORF">CLOTH_01540</name>
</gene>
<name>A0A1V4IA51_9FIRM</name>
<dbReference type="Proteomes" id="UP000190140">
    <property type="component" value="Unassembled WGS sequence"/>
</dbReference>
<organism evidence="2 3">
    <name type="scientific">Alkalithermobacter paradoxus</name>
    <dbReference type="NCBI Taxonomy" id="29349"/>
    <lineage>
        <taxon>Bacteria</taxon>
        <taxon>Bacillati</taxon>
        <taxon>Bacillota</taxon>
        <taxon>Clostridia</taxon>
        <taxon>Peptostreptococcales</taxon>
        <taxon>Tepidibacteraceae</taxon>
        <taxon>Alkalithermobacter</taxon>
    </lineage>
</organism>
<reference evidence="2 3" key="1">
    <citation type="submission" date="2017-03" db="EMBL/GenBank/DDBJ databases">
        <title>Genome sequence of Clostridium thermoalcaliphilum DSM 7309.</title>
        <authorList>
            <person name="Poehlein A."/>
            <person name="Daniel R."/>
        </authorList>
    </citation>
    <scope>NUCLEOTIDE SEQUENCE [LARGE SCALE GENOMIC DNA]</scope>
    <source>
        <strain evidence="2 3">DSM 7309</strain>
    </source>
</reference>
<proteinExistence type="predicted"/>
<dbReference type="EMBL" id="MZGW01000001">
    <property type="protein sequence ID" value="OPJ56872.1"/>
    <property type="molecule type" value="Genomic_DNA"/>
</dbReference>
<evidence type="ECO:0000313" key="2">
    <source>
        <dbReference type="EMBL" id="OPJ56872.1"/>
    </source>
</evidence>
<dbReference type="STRING" id="29349.CLOTH_01540"/>
<dbReference type="Pfam" id="PF14045">
    <property type="entry name" value="YIEGIA"/>
    <property type="match status" value="1"/>
</dbReference>
<evidence type="ECO:0000313" key="3">
    <source>
        <dbReference type="Proteomes" id="UP000190140"/>
    </source>
</evidence>
<feature type="transmembrane region" description="Helical" evidence="1">
    <location>
        <begin position="6"/>
        <end position="25"/>
    </location>
</feature>
<keyword evidence="1" id="KW-0472">Membrane</keyword>
<dbReference type="AlphaFoldDB" id="A0A1V4IA51"/>
<dbReference type="RefSeq" id="WP_079410231.1">
    <property type="nucleotide sequence ID" value="NZ_MZGW01000001.1"/>
</dbReference>
<feature type="transmembrane region" description="Helical" evidence="1">
    <location>
        <begin position="137"/>
        <end position="157"/>
    </location>
</feature>
<evidence type="ECO:0008006" key="4">
    <source>
        <dbReference type="Google" id="ProtNLM"/>
    </source>
</evidence>
<comment type="caution">
    <text evidence="2">The sequence shown here is derived from an EMBL/GenBank/DDBJ whole genome shotgun (WGS) entry which is preliminary data.</text>
</comment>
<protein>
    <recommendedName>
        <fullName evidence="4">YIEGIA protein</fullName>
    </recommendedName>
</protein>
<keyword evidence="1" id="KW-0812">Transmembrane</keyword>
<accession>A0A1V4IA51</accession>
<dbReference type="OrthoDB" id="1846546at2"/>
<feature type="transmembrane region" description="Helical" evidence="1">
    <location>
        <begin position="37"/>
        <end position="59"/>
    </location>
</feature>
<sequence>MQDYVYLIGVAFLVGISSRMYMMRLDHRQYPTYPQGFISHITLGVIAAALGAVAVPALAEREFSAVTFLALAAQQFRDVRNMERQSLDNIESTEIVPRGTAYIEDIAKAFEARNYMAILSAISTGGSFYLLDTVLNISLYISLIVSILVGACVALGLKSILTRQKIGEIADVIPAKLEFDGPFMKVNDIVIMNIGLESSRQRYINEGIAVEIIPKEDSAIGTLSNLGQRQVIAHNASIQLGIKKDVDEPDFTPMLRRNPKNESLVMTLVPIKKDASLLVEIIKNVPVIESAKGKSYYLKGR</sequence>
<keyword evidence="3" id="KW-1185">Reference proteome</keyword>